<evidence type="ECO:0000313" key="2">
    <source>
        <dbReference type="Proteomes" id="UP000249873"/>
    </source>
</evidence>
<dbReference type="Proteomes" id="UP000249873">
    <property type="component" value="Chromosome"/>
</dbReference>
<name>A0A2Z4GH50_9BACT</name>
<dbReference type="AlphaFoldDB" id="A0A2Z4GH50"/>
<keyword evidence="2" id="KW-1185">Reference proteome</keyword>
<reference evidence="1 2" key="1">
    <citation type="submission" date="2018-05" db="EMBL/GenBank/DDBJ databases">
        <title>Complete genome sequence of Arcticibacterium luteifluviistationis SM1504T, a cytophagaceae bacterium isolated from Arctic surface seawater.</title>
        <authorList>
            <person name="Li Y."/>
            <person name="Qin Q.-L."/>
        </authorList>
    </citation>
    <scope>NUCLEOTIDE SEQUENCE [LARGE SCALE GENOMIC DNA]</scope>
    <source>
        <strain evidence="1 2">SM1504</strain>
    </source>
</reference>
<organism evidence="1 2">
    <name type="scientific">Arcticibacterium luteifluviistationis</name>
    <dbReference type="NCBI Taxonomy" id="1784714"/>
    <lineage>
        <taxon>Bacteria</taxon>
        <taxon>Pseudomonadati</taxon>
        <taxon>Bacteroidota</taxon>
        <taxon>Cytophagia</taxon>
        <taxon>Cytophagales</taxon>
        <taxon>Leadbetterellaceae</taxon>
        <taxon>Arcticibacterium</taxon>
    </lineage>
</organism>
<dbReference type="NCBIfam" id="TIGR03511">
    <property type="entry name" value="GldH_lipo"/>
    <property type="match status" value="1"/>
</dbReference>
<dbReference type="InterPro" id="IPR020018">
    <property type="entry name" value="Motility-assoc_lipoprot_GldH"/>
</dbReference>
<keyword evidence="1" id="KW-0449">Lipoprotein</keyword>
<proteinExistence type="predicted"/>
<dbReference type="KEGG" id="als:DJ013_18960"/>
<gene>
    <name evidence="1" type="ORF">DJ013_18960</name>
</gene>
<sequence length="161" mass="18568">MRRVSLICICAVFLYGCNSNSVHKDLVDFDNYEWAVDDTQNFDFEIDDSTKEYHINYLLRNAIQYPFYNIYLKSVLKDSAGNVLMDGMEELILFDQKSGKPKGDGLGDLFDHRIAAAQYKKVKFPYKGKYSFELQQNMRPDPLVGILSIGFEINLPEEKAN</sequence>
<dbReference type="RefSeq" id="WP_111373501.1">
    <property type="nucleotide sequence ID" value="NZ_CP029480.1"/>
</dbReference>
<dbReference type="EMBL" id="CP029480">
    <property type="protein sequence ID" value="AWW00134.1"/>
    <property type="molecule type" value="Genomic_DNA"/>
</dbReference>
<evidence type="ECO:0000313" key="1">
    <source>
        <dbReference type="EMBL" id="AWW00134.1"/>
    </source>
</evidence>
<dbReference type="OrthoDB" id="982482at2"/>
<accession>A0A2Z4GH50</accession>
<dbReference type="Pfam" id="PF14109">
    <property type="entry name" value="GldH_lipo"/>
    <property type="match status" value="1"/>
</dbReference>
<protein>
    <submittedName>
        <fullName evidence="1">Gliding motility lipoprotein GldH</fullName>
    </submittedName>
</protein>
<dbReference type="PROSITE" id="PS51257">
    <property type="entry name" value="PROKAR_LIPOPROTEIN"/>
    <property type="match status" value="1"/>
</dbReference>